<dbReference type="Gene3D" id="1.20.1560.10">
    <property type="entry name" value="ABC transporter type 1, transmembrane domain"/>
    <property type="match status" value="1"/>
</dbReference>
<comment type="caution">
    <text evidence="10">The sequence shown here is derived from an EMBL/GenBank/DDBJ whole genome shotgun (WGS) entry which is preliminary data.</text>
</comment>
<keyword evidence="4" id="KW-0067">ATP-binding</keyword>
<dbReference type="InterPro" id="IPR039421">
    <property type="entry name" value="Type_1_exporter"/>
</dbReference>
<dbReference type="PROSITE" id="PS00211">
    <property type="entry name" value="ABC_TRANSPORTER_1"/>
    <property type="match status" value="1"/>
</dbReference>
<dbReference type="SUPFAM" id="SSF90123">
    <property type="entry name" value="ABC transporter transmembrane region"/>
    <property type="match status" value="1"/>
</dbReference>
<dbReference type="PROSITE" id="PS50929">
    <property type="entry name" value="ABC_TM1F"/>
    <property type="match status" value="1"/>
</dbReference>
<keyword evidence="3" id="KW-0547">Nucleotide-binding</keyword>
<dbReference type="AlphaFoldDB" id="A0A8H9G0E8"/>
<keyword evidence="2 7" id="KW-0812">Transmembrane</keyword>
<keyword evidence="5 7" id="KW-1133">Transmembrane helix</keyword>
<keyword evidence="11" id="KW-1185">Reference proteome</keyword>
<dbReference type="Pfam" id="PF00664">
    <property type="entry name" value="ABC_membrane"/>
    <property type="match status" value="1"/>
</dbReference>
<feature type="domain" description="ABC transporter" evidence="8">
    <location>
        <begin position="359"/>
        <end position="594"/>
    </location>
</feature>
<organism evidence="10 11">
    <name type="scientific">Sphingobacterium cellulitidis</name>
    <dbReference type="NCBI Taxonomy" id="1768011"/>
    <lineage>
        <taxon>Bacteria</taxon>
        <taxon>Pseudomonadati</taxon>
        <taxon>Bacteroidota</taxon>
        <taxon>Sphingobacteriia</taxon>
        <taxon>Sphingobacteriales</taxon>
        <taxon>Sphingobacteriaceae</taxon>
        <taxon>Sphingobacterium</taxon>
    </lineage>
</organism>
<dbReference type="SUPFAM" id="SSF52540">
    <property type="entry name" value="P-loop containing nucleoside triphosphate hydrolases"/>
    <property type="match status" value="1"/>
</dbReference>
<dbReference type="InterPro" id="IPR011527">
    <property type="entry name" value="ABC1_TM_dom"/>
</dbReference>
<evidence type="ECO:0000313" key="11">
    <source>
        <dbReference type="Proteomes" id="UP000614460"/>
    </source>
</evidence>
<gene>
    <name evidence="10" type="primary">pglK</name>
    <name evidence="10" type="ORF">GCM10011516_15550</name>
</gene>
<dbReference type="GO" id="GO:0034040">
    <property type="term" value="F:ATPase-coupled lipid transmembrane transporter activity"/>
    <property type="evidence" value="ECO:0007669"/>
    <property type="project" value="TreeGrafter"/>
</dbReference>
<name>A0A8H9G0E8_9SPHI</name>
<dbReference type="RefSeq" id="WP_094256719.1">
    <property type="nucleotide sequence ID" value="NZ_BMKM01000003.1"/>
</dbReference>
<evidence type="ECO:0000256" key="7">
    <source>
        <dbReference type="SAM" id="Phobius"/>
    </source>
</evidence>
<keyword evidence="6 7" id="KW-0472">Membrane</keyword>
<dbReference type="InterPro" id="IPR017871">
    <property type="entry name" value="ABC_transporter-like_CS"/>
</dbReference>
<dbReference type="Gene3D" id="3.40.50.300">
    <property type="entry name" value="P-loop containing nucleotide triphosphate hydrolases"/>
    <property type="match status" value="1"/>
</dbReference>
<dbReference type="InterPro" id="IPR003439">
    <property type="entry name" value="ABC_transporter-like_ATP-bd"/>
</dbReference>
<dbReference type="Proteomes" id="UP000614460">
    <property type="component" value="Unassembled WGS sequence"/>
</dbReference>
<dbReference type="GO" id="GO:0005524">
    <property type="term" value="F:ATP binding"/>
    <property type="evidence" value="ECO:0007669"/>
    <property type="project" value="UniProtKB-KW"/>
</dbReference>
<dbReference type="InterPro" id="IPR027417">
    <property type="entry name" value="P-loop_NTPase"/>
</dbReference>
<evidence type="ECO:0000256" key="4">
    <source>
        <dbReference type="ARBA" id="ARBA00022840"/>
    </source>
</evidence>
<reference evidence="10" key="1">
    <citation type="journal article" date="2014" name="Int. J. Syst. Evol. Microbiol.">
        <title>Complete genome sequence of Corynebacterium casei LMG S-19264T (=DSM 44701T), isolated from a smear-ripened cheese.</title>
        <authorList>
            <consortium name="US DOE Joint Genome Institute (JGI-PGF)"/>
            <person name="Walter F."/>
            <person name="Albersmeier A."/>
            <person name="Kalinowski J."/>
            <person name="Ruckert C."/>
        </authorList>
    </citation>
    <scope>NUCLEOTIDE SEQUENCE</scope>
    <source>
        <strain evidence="10">CGMCC 1.15966</strain>
    </source>
</reference>
<dbReference type="GO" id="GO:0140359">
    <property type="term" value="F:ABC-type transporter activity"/>
    <property type="evidence" value="ECO:0007669"/>
    <property type="project" value="InterPro"/>
</dbReference>
<protein>
    <submittedName>
        <fullName evidence="10">Protein glycosylation K</fullName>
    </submittedName>
</protein>
<feature type="transmembrane region" description="Helical" evidence="7">
    <location>
        <begin position="276"/>
        <end position="307"/>
    </location>
</feature>
<dbReference type="PANTHER" id="PTHR24221:SF654">
    <property type="entry name" value="ATP-BINDING CASSETTE SUB-FAMILY B MEMBER 6"/>
    <property type="match status" value="1"/>
</dbReference>
<feature type="transmembrane region" description="Helical" evidence="7">
    <location>
        <begin position="86"/>
        <end position="110"/>
    </location>
</feature>
<dbReference type="PANTHER" id="PTHR24221">
    <property type="entry name" value="ATP-BINDING CASSETTE SUB-FAMILY B"/>
    <property type="match status" value="1"/>
</dbReference>
<dbReference type="PROSITE" id="PS50893">
    <property type="entry name" value="ABC_TRANSPORTER_2"/>
    <property type="match status" value="1"/>
</dbReference>
<dbReference type="SMART" id="SM00382">
    <property type="entry name" value="AAA"/>
    <property type="match status" value="1"/>
</dbReference>
<reference evidence="10" key="2">
    <citation type="submission" date="2020-09" db="EMBL/GenBank/DDBJ databases">
        <authorList>
            <person name="Sun Q."/>
            <person name="Zhou Y."/>
        </authorList>
    </citation>
    <scope>NUCLEOTIDE SEQUENCE</scope>
    <source>
        <strain evidence="10">CGMCC 1.15966</strain>
    </source>
</reference>
<feature type="transmembrane region" description="Helical" evidence="7">
    <location>
        <begin position="171"/>
        <end position="200"/>
    </location>
</feature>
<evidence type="ECO:0000256" key="2">
    <source>
        <dbReference type="ARBA" id="ARBA00022692"/>
    </source>
</evidence>
<dbReference type="EMBL" id="BMKM01000003">
    <property type="protein sequence ID" value="GGE18779.1"/>
    <property type="molecule type" value="Genomic_DNA"/>
</dbReference>
<proteinExistence type="predicted"/>
<evidence type="ECO:0000256" key="3">
    <source>
        <dbReference type="ARBA" id="ARBA00022741"/>
    </source>
</evidence>
<dbReference type="InterPro" id="IPR036640">
    <property type="entry name" value="ABC1_TM_sf"/>
</dbReference>
<dbReference type="InterPro" id="IPR003593">
    <property type="entry name" value="AAA+_ATPase"/>
</dbReference>
<evidence type="ECO:0000256" key="5">
    <source>
        <dbReference type="ARBA" id="ARBA00022989"/>
    </source>
</evidence>
<feature type="domain" description="ABC transmembrane type-1" evidence="9">
    <location>
        <begin position="21"/>
        <end position="325"/>
    </location>
</feature>
<dbReference type="GO" id="GO:0005886">
    <property type="term" value="C:plasma membrane"/>
    <property type="evidence" value="ECO:0007669"/>
    <property type="project" value="UniProtKB-SubCell"/>
</dbReference>
<feature type="transmembrane region" description="Helical" evidence="7">
    <location>
        <begin position="12"/>
        <end position="36"/>
    </location>
</feature>
<dbReference type="GO" id="GO:0016887">
    <property type="term" value="F:ATP hydrolysis activity"/>
    <property type="evidence" value="ECO:0007669"/>
    <property type="project" value="InterPro"/>
</dbReference>
<sequence length="598" mass="68232">MKNFLKSRFEALYFFYQYLGFTLFLMLLFSLLMVLLDSLGLAMFVPLLQVADNSGLNVSTGDENKLILYVRDFFEFIHLPVTIGNMLILIVALFVLKAVFFYFASVYLAVNQNIFSKNIRHKMILAFQQLSYKEYLKIDVGRLQNSLLGEAWQVVYACNQYLETIKNSMFVVIYLGFAFFLDWKFSILVTVGGLLSNFIYKYFYKKTEDLSRSITQNNHRYSGELIEVFNNYKYIKGTGRSKMFFRRLLGELDSLISNQIEVSKLASRLAALREPITIIIICAVIGIHVIVFKASLGAIMVILLFFYRVMQKIVDIQSNWNNYLMHVGSIENLKEFQAILDKNQEVEYFGSELQNVDSIKVRDLSLKFDEQVVLNNINLDIKKNETIALVGESGSGKTSLVNVISTLLAPSGGQLLINDKPFDTLNSLSYKTKIGYITQEATIFNATIFENITFWEDKNEQSLKKFNEVLRMCGLVNFVNELPMKEDSSLGNNGINISGGQKQRISIARELYRDIEILIMDEATSALDSETEHIIKESIESLKGKLTIIAIAHRLSTIRNSDTIYLLEKGQVIASGDFDGLRENSPYFNKLTQLQGIV</sequence>
<dbReference type="Pfam" id="PF00005">
    <property type="entry name" value="ABC_tran"/>
    <property type="match status" value="1"/>
</dbReference>
<evidence type="ECO:0000256" key="1">
    <source>
        <dbReference type="ARBA" id="ARBA00004651"/>
    </source>
</evidence>
<evidence type="ECO:0000259" key="9">
    <source>
        <dbReference type="PROSITE" id="PS50929"/>
    </source>
</evidence>
<accession>A0A8H9G0E8</accession>
<evidence type="ECO:0000313" key="10">
    <source>
        <dbReference type="EMBL" id="GGE18779.1"/>
    </source>
</evidence>
<evidence type="ECO:0000256" key="6">
    <source>
        <dbReference type="ARBA" id="ARBA00023136"/>
    </source>
</evidence>
<comment type="subcellular location">
    <subcellularLocation>
        <location evidence="1">Cell membrane</location>
        <topology evidence="1">Multi-pass membrane protein</topology>
    </subcellularLocation>
</comment>
<evidence type="ECO:0000259" key="8">
    <source>
        <dbReference type="PROSITE" id="PS50893"/>
    </source>
</evidence>